<sequence>MARAVAETLEEAHELTHTQLEDLLRGLTLIKNSRQPLFRLPGELRNRIWHLALIADIKDQYENLKQRTIASYKSLGVETTSPHDLETRATYMISFSFRPKAAKFTYCCQQMKKETQSIFFEDLMVLTWFDPSQNVCKALKGHLIAPIFYHLHRHWLTVEAEELHELSKKCRVGHINFAPELHLKGGSWTTKIPQDQGKDQ</sequence>
<gene>
    <name evidence="1" type="ORF">Slin15195_G037690</name>
</gene>
<dbReference type="Proteomes" id="UP001056384">
    <property type="component" value="Chromosome 2"/>
</dbReference>
<evidence type="ECO:0000313" key="1">
    <source>
        <dbReference type="EMBL" id="USW50450.1"/>
    </source>
</evidence>
<reference evidence="1" key="1">
    <citation type="submission" date="2022-06" db="EMBL/GenBank/DDBJ databases">
        <title>Complete genome sequences of two strains of the flax pathogen Septoria linicola.</title>
        <authorList>
            <person name="Lapalu N."/>
            <person name="Simon A."/>
            <person name="Demenou B."/>
            <person name="Paumier D."/>
            <person name="Guillot M.-P."/>
            <person name="Gout L."/>
            <person name="Valade R."/>
        </authorList>
    </citation>
    <scope>NUCLEOTIDE SEQUENCE</scope>
    <source>
        <strain evidence="1">SE15195</strain>
    </source>
</reference>
<accession>A0A9Q9AK11</accession>
<dbReference type="EMBL" id="CP099419">
    <property type="protein sequence ID" value="USW50450.1"/>
    <property type="molecule type" value="Genomic_DNA"/>
</dbReference>
<keyword evidence="2" id="KW-1185">Reference proteome</keyword>
<dbReference type="AlphaFoldDB" id="A0A9Q9AK11"/>
<evidence type="ECO:0000313" key="2">
    <source>
        <dbReference type="Proteomes" id="UP001056384"/>
    </source>
</evidence>
<name>A0A9Q9AK11_9PEZI</name>
<protein>
    <submittedName>
        <fullName evidence="1">Uncharacterized protein</fullName>
    </submittedName>
</protein>
<proteinExistence type="predicted"/>
<organism evidence="1 2">
    <name type="scientific">Septoria linicola</name>
    <dbReference type="NCBI Taxonomy" id="215465"/>
    <lineage>
        <taxon>Eukaryota</taxon>
        <taxon>Fungi</taxon>
        <taxon>Dikarya</taxon>
        <taxon>Ascomycota</taxon>
        <taxon>Pezizomycotina</taxon>
        <taxon>Dothideomycetes</taxon>
        <taxon>Dothideomycetidae</taxon>
        <taxon>Mycosphaerellales</taxon>
        <taxon>Mycosphaerellaceae</taxon>
        <taxon>Septoria</taxon>
    </lineage>
</organism>